<comment type="caution">
    <text evidence="2">The sequence shown here is derived from an EMBL/GenBank/DDBJ whole genome shotgun (WGS) entry which is preliminary data.</text>
</comment>
<reference evidence="2 3" key="1">
    <citation type="submission" date="2023-07" db="EMBL/GenBank/DDBJ databases">
        <title>Sequencing the genomes of 1000 actinobacteria strains.</title>
        <authorList>
            <person name="Klenk H.-P."/>
        </authorList>
    </citation>
    <scope>NUCLEOTIDE SEQUENCE [LARGE SCALE GENOMIC DNA]</scope>
    <source>
        <strain evidence="2 3">DSM 44709</strain>
    </source>
</reference>
<dbReference type="RefSeq" id="WP_307233988.1">
    <property type="nucleotide sequence ID" value="NZ_JAUSUZ010000001.1"/>
</dbReference>
<sequence>MIEPDDHTIVMIGSLVDNDPWHLELWARDDTNAKTPTRPEARWFRTGDGVDSDEPHPGIEWRLLERRAELRKDKLTVLGSAAP</sequence>
<evidence type="ECO:0000256" key="1">
    <source>
        <dbReference type="SAM" id="MobiDB-lite"/>
    </source>
</evidence>
<organism evidence="2 3">
    <name type="scientific">Catenuloplanes indicus</name>
    <dbReference type="NCBI Taxonomy" id="137267"/>
    <lineage>
        <taxon>Bacteria</taxon>
        <taxon>Bacillati</taxon>
        <taxon>Actinomycetota</taxon>
        <taxon>Actinomycetes</taxon>
        <taxon>Micromonosporales</taxon>
        <taxon>Micromonosporaceae</taxon>
        <taxon>Catenuloplanes</taxon>
    </lineage>
</organism>
<dbReference type="Proteomes" id="UP001240236">
    <property type="component" value="Unassembled WGS sequence"/>
</dbReference>
<keyword evidence="3" id="KW-1185">Reference proteome</keyword>
<name>A0AAE4AUX5_9ACTN</name>
<accession>A0AAE4AUX5</accession>
<evidence type="ECO:0000313" key="2">
    <source>
        <dbReference type="EMBL" id="MDQ0363392.1"/>
    </source>
</evidence>
<dbReference type="EMBL" id="JAUSUZ010000001">
    <property type="protein sequence ID" value="MDQ0363392.1"/>
    <property type="molecule type" value="Genomic_DNA"/>
</dbReference>
<proteinExistence type="predicted"/>
<dbReference type="AlphaFoldDB" id="A0AAE4AUX5"/>
<feature type="region of interest" description="Disordered" evidence="1">
    <location>
        <begin position="37"/>
        <end position="56"/>
    </location>
</feature>
<gene>
    <name evidence="2" type="ORF">J2S42_000061</name>
</gene>
<evidence type="ECO:0000313" key="3">
    <source>
        <dbReference type="Proteomes" id="UP001240236"/>
    </source>
</evidence>
<protein>
    <submittedName>
        <fullName evidence="2">Uncharacterized protein</fullName>
    </submittedName>
</protein>